<dbReference type="Proteomes" id="UP000243859">
    <property type="component" value="Unassembled WGS sequence"/>
</dbReference>
<feature type="compositionally biased region" description="Basic and acidic residues" evidence="1">
    <location>
        <begin position="113"/>
        <end position="123"/>
    </location>
</feature>
<dbReference type="RefSeq" id="WP_107890917.1">
    <property type="nucleotide sequence ID" value="NZ_NHSI01000018.1"/>
</dbReference>
<protein>
    <submittedName>
        <fullName evidence="4">Sporulation related protein</fullName>
    </submittedName>
</protein>
<keyword evidence="2" id="KW-0472">Membrane</keyword>
<dbReference type="Pfam" id="PF05036">
    <property type="entry name" value="SPOR"/>
    <property type="match status" value="1"/>
</dbReference>
<evidence type="ECO:0000313" key="5">
    <source>
        <dbReference type="Proteomes" id="UP000243859"/>
    </source>
</evidence>
<keyword evidence="5" id="KW-1185">Reference proteome</keyword>
<dbReference type="SUPFAM" id="SSF110997">
    <property type="entry name" value="Sporulation related repeat"/>
    <property type="match status" value="1"/>
</dbReference>
<evidence type="ECO:0000256" key="1">
    <source>
        <dbReference type="SAM" id="MobiDB-lite"/>
    </source>
</evidence>
<dbReference type="GO" id="GO:0042834">
    <property type="term" value="F:peptidoglycan binding"/>
    <property type="evidence" value="ECO:0007669"/>
    <property type="project" value="InterPro"/>
</dbReference>
<feature type="region of interest" description="Disordered" evidence="1">
    <location>
        <begin position="111"/>
        <end position="136"/>
    </location>
</feature>
<dbReference type="EMBL" id="QAAA01000002">
    <property type="protein sequence ID" value="PTN03640.1"/>
    <property type="molecule type" value="Genomic_DNA"/>
</dbReference>
<feature type="domain" description="SPOR" evidence="3">
    <location>
        <begin position="186"/>
        <end position="271"/>
    </location>
</feature>
<gene>
    <name evidence="4" type="ORF">C8N32_102167</name>
</gene>
<reference evidence="4 5" key="1">
    <citation type="submission" date="2018-04" db="EMBL/GenBank/DDBJ databases">
        <title>Genomic Encyclopedia of Archaeal and Bacterial Type Strains, Phase II (KMG-II): from individual species to whole genera.</title>
        <authorList>
            <person name="Goeker M."/>
        </authorList>
    </citation>
    <scope>NUCLEOTIDE SEQUENCE [LARGE SCALE GENOMIC DNA]</scope>
    <source>
        <strain evidence="4 5">DSM 18064</strain>
    </source>
</reference>
<dbReference type="PROSITE" id="PS51724">
    <property type="entry name" value="SPOR"/>
    <property type="match status" value="1"/>
</dbReference>
<proteinExistence type="predicted"/>
<feature type="transmembrane region" description="Helical" evidence="2">
    <location>
        <begin position="24"/>
        <end position="45"/>
    </location>
</feature>
<accession>A0A2T5BVR0</accession>
<organism evidence="4 5">
    <name type="scientific">Rhodovulum imhoffii</name>
    <dbReference type="NCBI Taxonomy" id="365340"/>
    <lineage>
        <taxon>Bacteria</taxon>
        <taxon>Pseudomonadati</taxon>
        <taxon>Pseudomonadota</taxon>
        <taxon>Alphaproteobacteria</taxon>
        <taxon>Rhodobacterales</taxon>
        <taxon>Paracoccaceae</taxon>
        <taxon>Rhodovulum</taxon>
    </lineage>
</organism>
<name>A0A2T5BVR0_9RHOB</name>
<dbReference type="AlphaFoldDB" id="A0A2T5BVR0"/>
<dbReference type="InterPro" id="IPR036680">
    <property type="entry name" value="SPOR-like_sf"/>
</dbReference>
<evidence type="ECO:0000256" key="2">
    <source>
        <dbReference type="SAM" id="Phobius"/>
    </source>
</evidence>
<evidence type="ECO:0000313" key="4">
    <source>
        <dbReference type="EMBL" id="PTN03640.1"/>
    </source>
</evidence>
<sequence length="271" mass="28507">MAEIDYDGGAWGPRVPWRATLARMMNWAGGATSIVLAVGVTVWGYQLVKRDVTGVPVIQALEGPARVAPDDPGGEMAPHQGLAVNRVVAEGQAAPPADQLALAPAPAALTDEDMPRPALRPEPELGATPATEEAARLPDVPVTVPGVVRSPRPAARPEGDLAVRLALASATAALTPTAPEEVDAVRIAPGTPLVQLGTYPSRDLARLDWDRLSDRFESFLYGKTRVVLAAEASSGQMFRLRASGFSDIDAARRMCEALKADGAECIPLVAR</sequence>
<dbReference type="InterPro" id="IPR007730">
    <property type="entry name" value="SPOR-like_dom"/>
</dbReference>
<dbReference type="Gene3D" id="3.30.70.1070">
    <property type="entry name" value="Sporulation related repeat"/>
    <property type="match status" value="1"/>
</dbReference>
<keyword evidence="2" id="KW-1133">Transmembrane helix</keyword>
<dbReference type="OrthoDB" id="8479416at2"/>
<comment type="caution">
    <text evidence="4">The sequence shown here is derived from an EMBL/GenBank/DDBJ whole genome shotgun (WGS) entry which is preliminary data.</text>
</comment>
<evidence type="ECO:0000259" key="3">
    <source>
        <dbReference type="PROSITE" id="PS51724"/>
    </source>
</evidence>
<keyword evidence="2" id="KW-0812">Transmembrane</keyword>